<keyword evidence="2" id="KW-1185">Reference proteome</keyword>
<accession>A0ACB9LF96</accession>
<evidence type="ECO:0000313" key="2">
    <source>
        <dbReference type="Proteomes" id="UP000828941"/>
    </source>
</evidence>
<dbReference type="EMBL" id="CM039437">
    <property type="protein sequence ID" value="KAI4308220.1"/>
    <property type="molecule type" value="Genomic_DNA"/>
</dbReference>
<evidence type="ECO:0000313" key="1">
    <source>
        <dbReference type="EMBL" id="KAI4308220.1"/>
    </source>
</evidence>
<proteinExistence type="predicted"/>
<sequence>MLDFSSTSSSSRSIVKNLPGFGDLPFNLETGYIGVGDREEIQLFFYFVESQRSPTTDPLLLWLVGGPGCTALSAFFFENGPLVFNYANITGNLPELQLNPNTWTKVVNIIYVDSPVGTGFSYSTTQQGYHTSDSKTIENLYEFLQKWVVDHPEFGSNPLYIGGGSYTGKYVPPVVQKVYQGSKAGITPLVNIQGYLLASPSTDKILDSNSRVEFAYRLSLIPDKLYKSIKSSCNGEFGNINPDNKKCASDYEAFSELVYYLNEYNIYEAACLEAYENQIILFEDSQITQESTVRCRMFFHALSEPWANDHSVRKALHVREGTKGQFVRCNRTDLAYTLDITSAIQYHQNFTNTNLRSLIFCGDVDLAMPHLGTQSWIQSLNNLEVKNTWRAWFVDRQVAGYTETYGNNEFLITYATVKASTIYLE</sequence>
<organism evidence="1 2">
    <name type="scientific">Bauhinia variegata</name>
    <name type="common">Purple orchid tree</name>
    <name type="synonym">Phanera variegata</name>
    <dbReference type="NCBI Taxonomy" id="167791"/>
    <lineage>
        <taxon>Eukaryota</taxon>
        <taxon>Viridiplantae</taxon>
        <taxon>Streptophyta</taxon>
        <taxon>Embryophyta</taxon>
        <taxon>Tracheophyta</taxon>
        <taxon>Spermatophyta</taxon>
        <taxon>Magnoliopsida</taxon>
        <taxon>eudicotyledons</taxon>
        <taxon>Gunneridae</taxon>
        <taxon>Pentapetalae</taxon>
        <taxon>rosids</taxon>
        <taxon>fabids</taxon>
        <taxon>Fabales</taxon>
        <taxon>Fabaceae</taxon>
        <taxon>Cercidoideae</taxon>
        <taxon>Cercideae</taxon>
        <taxon>Bauhiniinae</taxon>
        <taxon>Bauhinia</taxon>
    </lineage>
</organism>
<protein>
    <submittedName>
        <fullName evidence="1">Uncharacterized protein</fullName>
    </submittedName>
</protein>
<comment type="caution">
    <text evidence="1">The sequence shown here is derived from an EMBL/GenBank/DDBJ whole genome shotgun (WGS) entry which is preliminary data.</text>
</comment>
<dbReference type="Proteomes" id="UP000828941">
    <property type="component" value="Chromosome 12"/>
</dbReference>
<name>A0ACB9LF96_BAUVA</name>
<reference evidence="1 2" key="1">
    <citation type="journal article" date="2022" name="DNA Res.">
        <title>Chromosomal-level genome assembly of the orchid tree Bauhinia variegata (Leguminosae; Cercidoideae) supports the allotetraploid origin hypothesis of Bauhinia.</title>
        <authorList>
            <person name="Zhong Y."/>
            <person name="Chen Y."/>
            <person name="Zheng D."/>
            <person name="Pang J."/>
            <person name="Liu Y."/>
            <person name="Luo S."/>
            <person name="Meng S."/>
            <person name="Qian L."/>
            <person name="Wei D."/>
            <person name="Dai S."/>
            <person name="Zhou R."/>
        </authorList>
    </citation>
    <scope>NUCLEOTIDE SEQUENCE [LARGE SCALE GENOMIC DNA]</scope>
    <source>
        <strain evidence="1">BV-YZ2020</strain>
    </source>
</reference>
<gene>
    <name evidence="1" type="ORF">L6164_031318</name>
</gene>